<dbReference type="GO" id="GO:0004672">
    <property type="term" value="F:protein kinase activity"/>
    <property type="evidence" value="ECO:0007669"/>
    <property type="project" value="InterPro"/>
</dbReference>
<evidence type="ECO:0000313" key="2">
    <source>
        <dbReference type="Proteomes" id="UP000235220"/>
    </source>
</evidence>
<proteinExistence type="predicted"/>
<dbReference type="KEGG" id="jre:108989099"/>
<evidence type="ECO:0000256" key="1">
    <source>
        <dbReference type="ARBA" id="ARBA00022729"/>
    </source>
</evidence>
<dbReference type="InterPro" id="IPR011009">
    <property type="entry name" value="Kinase-like_dom_sf"/>
</dbReference>
<dbReference type="PANTHER" id="PTHR47976">
    <property type="entry name" value="G-TYPE LECTIN S-RECEPTOR-LIKE SERINE/THREONINE-PROTEIN KINASE SD2-5"/>
    <property type="match status" value="1"/>
</dbReference>
<dbReference type="Gene3D" id="1.10.510.10">
    <property type="entry name" value="Transferase(Phosphotransferase) domain 1"/>
    <property type="match status" value="1"/>
</dbReference>
<dbReference type="AlphaFoldDB" id="A0A2I4EFG9"/>
<reference evidence="3" key="1">
    <citation type="submission" date="2025-08" db="UniProtKB">
        <authorList>
            <consortium name="RefSeq"/>
        </authorList>
    </citation>
    <scope>IDENTIFICATION</scope>
    <source>
        <tissue evidence="3">Leaves</tissue>
    </source>
</reference>
<accession>A0A2I4EFG9</accession>
<sequence length="196" mass="22211">MFLQVLNKTFFEAGGIGSFHSLHQSSKAIRVSAFFSLVILMDEQKCAEIADFGLAKLLMPNQTRTYTGIRETKRYVAPQWHRNLPITVKADVYSFEIVLLEIICGRRNVDVDLPEKEVDVLANWVFDCFQAGELDRLAKDEQVAMNKLERMVRVGLWCIQEEPSFRSTIKRVVLMLEGTVEIPAAPPSPTPFSSAM</sequence>
<organism evidence="2 3">
    <name type="scientific">Juglans regia</name>
    <name type="common">English walnut</name>
    <dbReference type="NCBI Taxonomy" id="51240"/>
    <lineage>
        <taxon>Eukaryota</taxon>
        <taxon>Viridiplantae</taxon>
        <taxon>Streptophyta</taxon>
        <taxon>Embryophyta</taxon>
        <taxon>Tracheophyta</taxon>
        <taxon>Spermatophyta</taxon>
        <taxon>Magnoliopsida</taxon>
        <taxon>eudicotyledons</taxon>
        <taxon>Gunneridae</taxon>
        <taxon>Pentapetalae</taxon>
        <taxon>rosids</taxon>
        <taxon>fabids</taxon>
        <taxon>Fagales</taxon>
        <taxon>Juglandaceae</taxon>
        <taxon>Juglans</taxon>
    </lineage>
</organism>
<dbReference type="SUPFAM" id="SSF56112">
    <property type="entry name" value="Protein kinase-like (PK-like)"/>
    <property type="match status" value="1"/>
</dbReference>
<dbReference type="Proteomes" id="UP000235220">
    <property type="component" value="Chromosome 10"/>
</dbReference>
<keyword evidence="2" id="KW-1185">Reference proteome</keyword>
<evidence type="ECO:0000313" key="3">
    <source>
        <dbReference type="RefSeq" id="XP_018818146.1"/>
    </source>
</evidence>
<dbReference type="GO" id="GO:0005524">
    <property type="term" value="F:ATP binding"/>
    <property type="evidence" value="ECO:0007669"/>
    <property type="project" value="InterPro"/>
</dbReference>
<dbReference type="PROSITE" id="PS50011">
    <property type="entry name" value="PROTEIN_KINASE_DOM"/>
    <property type="match status" value="1"/>
</dbReference>
<dbReference type="RefSeq" id="XP_018818146.1">
    <property type="nucleotide sequence ID" value="XM_018962601.1"/>
</dbReference>
<name>A0A2I4EFG9_JUGRE</name>
<dbReference type="PANTHER" id="PTHR47976:SF102">
    <property type="entry name" value="G-TYPE LECTIN S-RECEPTOR-LIKE SERINE_THREONINE-PROTEIN KINASE LECRK3"/>
    <property type="match status" value="1"/>
</dbReference>
<dbReference type="Gramene" id="Jr10_19490_p1">
    <property type="protein sequence ID" value="cds.Jr10_19490_p1"/>
    <property type="gene ID" value="Jr10_19490"/>
</dbReference>
<protein>
    <submittedName>
        <fullName evidence="3">G-type lectin S-receptor-like serine/threonine-protein kinase LECRK2</fullName>
    </submittedName>
</protein>
<dbReference type="Pfam" id="PF00069">
    <property type="entry name" value="Pkinase"/>
    <property type="match status" value="1"/>
</dbReference>
<keyword evidence="1" id="KW-0732">Signal</keyword>
<dbReference type="OrthoDB" id="5857966at2759"/>
<gene>
    <name evidence="3" type="primary">LOC108989099</name>
</gene>
<dbReference type="GeneID" id="108989099"/>
<dbReference type="InterPro" id="IPR051343">
    <property type="entry name" value="G-type_lectin_kinases/EP1-like"/>
</dbReference>
<dbReference type="InterPro" id="IPR000719">
    <property type="entry name" value="Prot_kinase_dom"/>
</dbReference>